<sequence length="278" mass="31199">MSVQNVRVPGGDFTPRRWQGGPLDCAGCGYVRFRELPAEHGRGPGHACMQDAYARRIERFLHWHPELANEQLAHPYFEVRPIAASHADVFCLPALLGDPDEMVRLQLALRLPQAQLARLIHDPHREVRIRVAQRLSSAALVGMRGDSDYGVREWVAQRLPLALLPQMIGDPDRVVRMRLAERLEMPALLRIGDDSEAEVRRSVAERLPATLLSRLAFDPDWRVRWEVAGRAAGEIVASRVDDADEEVRALARQRRQSGEVANLMTTGQTQRSAGVKHG</sequence>
<dbReference type="Pfam" id="PF05484">
    <property type="entry name" value="LRV_FeS"/>
    <property type="match status" value="1"/>
</dbReference>
<dbReference type="Pfam" id="PF01816">
    <property type="entry name" value="LRV"/>
    <property type="match status" value="3"/>
</dbReference>
<feature type="domain" description="LRV FeS4 cluster" evidence="1">
    <location>
        <begin position="16"/>
        <end position="70"/>
    </location>
</feature>
<dbReference type="SUPFAM" id="SSF48371">
    <property type="entry name" value="ARM repeat"/>
    <property type="match status" value="1"/>
</dbReference>
<evidence type="ECO:0000313" key="5">
    <source>
        <dbReference type="Proteomes" id="UP000494205"/>
    </source>
</evidence>
<gene>
    <name evidence="3" type="ORF">C0Z16_03825</name>
    <name evidence="2" type="ORF">LMG27174_02166</name>
</gene>
<protein>
    <recommendedName>
        <fullName evidence="1">LRV FeS4 cluster domain-containing protein</fullName>
    </recommendedName>
</protein>
<dbReference type="InterPro" id="IPR008665">
    <property type="entry name" value="LRV_FeS"/>
</dbReference>
<dbReference type="EMBL" id="CADIJZ010000006">
    <property type="protein sequence ID" value="CAB3671206.1"/>
    <property type="molecule type" value="Genomic_DNA"/>
</dbReference>
<dbReference type="AlphaFoldDB" id="A0A2N7WWS3"/>
<name>A0A2N7WWS3_9BURK</name>
<dbReference type="InterPro" id="IPR011989">
    <property type="entry name" value="ARM-like"/>
</dbReference>
<evidence type="ECO:0000313" key="3">
    <source>
        <dbReference type="EMBL" id="PMS33685.1"/>
    </source>
</evidence>
<dbReference type="OrthoDB" id="9812576at2"/>
<dbReference type="RefSeq" id="WP_102630864.1">
    <property type="nucleotide sequence ID" value="NZ_CADIJZ010000006.1"/>
</dbReference>
<evidence type="ECO:0000313" key="4">
    <source>
        <dbReference type="Proteomes" id="UP000235659"/>
    </source>
</evidence>
<evidence type="ECO:0000259" key="1">
    <source>
        <dbReference type="Pfam" id="PF05484"/>
    </source>
</evidence>
<evidence type="ECO:0000313" key="2">
    <source>
        <dbReference type="EMBL" id="CAB3671206.1"/>
    </source>
</evidence>
<accession>A0A2N7WWS3</accession>
<reference evidence="2 5" key="2">
    <citation type="submission" date="2020-04" db="EMBL/GenBank/DDBJ databases">
        <authorList>
            <person name="De Canck E."/>
        </authorList>
    </citation>
    <scope>NUCLEOTIDE SEQUENCE [LARGE SCALE GENOMIC DNA]</scope>
    <source>
        <strain evidence="2 5">LMG 27174</strain>
    </source>
</reference>
<dbReference type="InterPro" id="IPR004830">
    <property type="entry name" value="LRR_variant"/>
</dbReference>
<dbReference type="Proteomes" id="UP000235659">
    <property type="component" value="Unassembled WGS sequence"/>
</dbReference>
<dbReference type="Proteomes" id="UP000494205">
    <property type="component" value="Unassembled WGS sequence"/>
</dbReference>
<dbReference type="InterPro" id="IPR016024">
    <property type="entry name" value="ARM-type_fold"/>
</dbReference>
<dbReference type="EMBL" id="PNXY01000002">
    <property type="protein sequence ID" value="PMS33685.1"/>
    <property type="molecule type" value="Genomic_DNA"/>
</dbReference>
<organism evidence="2 5">
    <name type="scientific">Paraburkholderia rhynchosiae</name>
    <dbReference type="NCBI Taxonomy" id="487049"/>
    <lineage>
        <taxon>Bacteria</taxon>
        <taxon>Pseudomonadati</taxon>
        <taxon>Pseudomonadota</taxon>
        <taxon>Betaproteobacteria</taxon>
        <taxon>Burkholderiales</taxon>
        <taxon>Burkholderiaceae</taxon>
        <taxon>Paraburkholderia</taxon>
    </lineage>
</organism>
<keyword evidence="4" id="KW-1185">Reference proteome</keyword>
<dbReference type="Gene3D" id="1.25.10.10">
    <property type="entry name" value="Leucine-rich Repeat Variant"/>
    <property type="match status" value="1"/>
</dbReference>
<reference evidence="3 4" key="1">
    <citation type="submission" date="2018-01" db="EMBL/GenBank/DDBJ databases">
        <title>Whole genome analyses suggest that Burkholderia sensu lato contains two further novel genera in the rhizoxinica-symbiotica group Mycetohabitans gen. nov., and Trinickia gen. nov.: implications for the evolution of diazotrophy and nodulation in the Burkholderiaceae.</title>
        <authorList>
            <person name="Estrada-de los Santos P."/>
            <person name="Palmer M."/>
            <person name="Chavez-Ramirez B."/>
            <person name="Beukes C."/>
            <person name="Steenkamp E.T."/>
            <person name="Hirsch A.M."/>
            <person name="Manyaka P."/>
            <person name="Maluk M."/>
            <person name="Lafos M."/>
            <person name="Crook M."/>
            <person name="Gross E."/>
            <person name="Simon M.F."/>
            <person name="Bueno dos Reis Junior F."/>
            <person name="Poole P.S."/>
            <person name="Venter S.N."/>
            <person name="James E.K."/>
        </authorList>
    </citation>
    <scope>NUCLEOTIDE SEQUENCE [LARGE SCALE GENOMIC DNA]</scope>
    <source>
        <strain evidence="3 4">WSM 3937</strain>
    </source>
</reference>
<proteinExistence type="predicted"/>